<evidence type="ECO:0000256" key="1">
    <source>
        <dbReference type="SAM" id="MobiDB-lite"/>
    </source>
</evidence>
<dbReference type="RefSeq" id="WP_011113459.1">
    <property type="nucleotide sequence ID" value="NC_004829.2"/>
</dbReference>
<reference evidence="2 3" key="1">
    <citation type="journal article" date="2003" name="Microbiology">
        <title>The complete genome sequence of the avian pathogen Mycoplasma gallisepticum strain R(low).</title>
        <authorList>
            <person name="Papazisi L."/>
            <person name="Gorton T.S."/>
            <person name="Kutish G."/>
            <person name="Markham P.F."/>
            <person name="Browning G.F."/>
            <person name="Nguyen D.K."/>
            <person name="Swartzell S."/>
            <person name="Madan A."/>
            <person name="Mahairas G."/>
            <person name="Geary S.J."/>
        </authorList>
    </citation>
    <scope>NUCLEOTIDE SEQUENCE [LARGE SCALE GENOMIC DNA]</scope>
    <source>
        <strain evidence="3">R(low / passage 15 / clone 2)</strain>
    </source>
</reference>
<proteinExistence type="predicted"/>
<dbReference type="Proteomes" id="UP000001418">
    <property type="component" value="Chromosome"/>
</dbReference>
<dbReference type="EMBL" id="AE015450">
    <property type="protein sequence ID" value="ADB96869.1"/>
    <property type="molecule type" value="Genomic_DNA"/>
</dbReference>
<gene>
    <name evidence="2" type="ORF">MGA_1345</name>
</gene>
<feature type="region of interest" description="Disordered" evidence="1">
    <location>
        <begin position="1"/>
        <end position="24"/>
    </location>
</feature>
<accession>D3DEI8</accession>
<name>D3DEI8_MYCGA</name>
<dbReference type="HOGENOM" id="CLU_3082024_0_0_14"/>
<evidence type="ECO:0000313" key="3">
    <source>
        <dbReference type="Proteomes" id="UP000001418"/>
    </source>
</evidence>
<dbReference type="AlphaFoldDB" id="D3DEI8"/>
<protein>
    <submittedName>
        <fullName evidence="2">Unique hypothetical domain protein</fullName>
    </submittedName>
</protein>
<sequence length="52" mass="5836">MDNLFNIEADDEEETTSNKTPLTEPKMIKVKLSKTNKATTKNPNVVKKVTIS</sequence>
<keyword evidence="3" id="KW-1185">Reference proteome</keyword>
<evidence type="ECO:0000313" key="2">
    <source>
        <dbReference type="EMBL" id="ADB96869.1"/>
    </source>
</evidence>
<dbReference type="KEGG" id="mga:MGA_1345"/>
<organism evidence="2 3">
    <name type="scientific">Mycoplasmoides gallisepticum (strain R(low / passage 15 / clone 2))</name>
    <name type="common">Mycoplasma gallisepticum</name>
    <dbReference type="NCBI Taxonomy" id="710127"/>
    <lineage>
        <taxon>Bacteria</taxon>
        <taxon>Bacillati</taxon>
        <taxon>Mycoplasmatota</taxon>
        <taxon>Mycoplasmoidales</taxon>
        <taxon>Mycoplasmoidaceae</taxon>
        <taxon>Mycoplasmoides</taxon>
    </lineage>
</organism>